<organism evidence="1 2">
    <name type="scientific">Wickerhamomyces pijperi</name>
    <name type="common">Yeast</name>
    <name type="synonym">Pichia pijperi</name>
    <dbReference type="NCBI Taxonomy" id="599730"/>
    <lineage>
        <taxon>Eukaryota</taxon>
        <taxon>Fungi</taxon>
        <taxon>Dikarya</taxon>
        <taxon>Ascomycota</taxon>
        <taxon>Saccharomycotina</taxon>
        <taxon>Saccharomycetes</taxon>
        <taxon>Phaffomycetales</taxon>
        <taxon>Wickerhamomycetaceae</taxon>
        <taxon>Wickerhamomyces</taxon>
    </lineage>
</organism>
<evidence type="ECO:0000313" key="1">
    <source>
        <dbReference type="EMBL" id="KAH3674917.1"/>
    </source>
</evidence>
<comment type="caution">
    <text evidence="1">The sequence shown here is derived from an EMBL/GenBank/DDBJ whole genome shotgun (WGS) entry which is preliminary data.</text>
</comment>
<gene>
    <name evidence="1" type="ORF">WICPIJ_009426</name>
</gene>
<protein>
    <submittedName>
        <fullName evidence="1">Uncharacterized protein</fullName>
    </submittedName>
</protein>
<dbReference type="EMBL" id="JAEUBG010005440">
    <property type="protein sequence ID" value="KAH3674917.1"/>
    <property type="molecule type" value="Genomic_DNA"/>
</dbReference>
<dbReference type="AlphaFoldDB" id="A0A9P8PN33"/>
<accession>A0A9P8PN33</accession>
<reference evidence="1" key="1">
    <citation type="journal article" date="2021" name="Open Biol.">
        <title>Shared evolutionary footprints suggest mitochondrial oxidative damage underlies multiple complex I losses in fungi.</title>
        <authorList>
            <person name="Schikora-Tamarit M.A."/>
            <person name="Marcet-Houben M."/>
            <person name="Nosek J."/>
            <person name="Gabaldon T."/>
        </authorList>
    </citation>
    <scope>NUCLEOTIDE SEQUENCE</scope>
    <source>
        <strain evidence="1">CBS2887</strain>
    </source>
</reference>
<evidence type="ECO:0000313" key="2">
    <source>
        <dbReference type="Proteomes" id="UP000774326"/>
    </source>
</evidence>
<proteinExistence type="predicted"/>
<reference evidence="1" key="2">
    <citation type="submission" date="2021-01" db="EMBL/GenBank/DDBJ databases">
        <authorList>
            <person name="Schikora-Tamarit M.A."/>
        </authorList>
    </citation>
    <scope>NUCLEOTIDE SEQUENCE</scope>
    <source>
        <strain evidence="1">CBS2887</strain>
    </source>
</reference>
<dbReference type="Proteomes" id="UP000774326">
    <property type="component" value="Unassembled WGS sequence"/>
</dbReference>
<sequence>MKLSGDSQQVPSLIQGFKDGSVFVGTLLDESLLELLQELQGQLVFIGQGFFTDNGLHGSSVTANGVLGVKLVGHITVVLTCHTFTDGGLHQSGKRRKNVDWRGQSWSDDSFDGWIVGQVQEQRGSLQGPILFEITLEETGSLQVDTHGSEDNGEVLLVAIMDVLGWSNQPGLSTDLGGNFVVWQTGSGENWDLLTSGNGVHGVDGGDTSGDHFFRVDTSKWVDWGTVDVQVVFGKDLRPLVDWSTGTVKHSPQGVFGDWNLQVLTGELNTGLLNIDTGGTFENLHNGTGPSHFQHLPSTNGAVWQGQVDDFVETWELDVF</sequence>
<dbReference type="OrthoDB" id="10267254at2759"/>
<name>A0A9P8PN33_WICPI</name>
<keyword evidence="2" id="KW-1185">Reference proteome</keyword>